<accession>A0ABV3D981</accession>
<evidence type="ECO:0000256" key="5">
    <source>
        <dbReference type="ARBA" id="ARBA00038889"/>
    </source>
</evidence>
<dbReference type="Pfam" id="PF04909">
    <property type="entry name" value="Amidohydro_2"/>
    <property type="match status" value="1"/>
</dbReference>
<keyword evidence="1" id="KW-0479">Metal-binding</keyword>
<evidence type="ECO:0000256" key="1">
    <source>
        <dbReference type="ARBA" id="ARBA00022723"/>
    </source>
</evidence>
<dbReference type="Proteomes" id="UP001551482">
    <property type="component" value="Unassembled WGS sequence"/>
</dbReference>
<gene>
    <name evidence="7" type="ORF">AB0C36_02190</name>
</gene>
<comment type="catalytic activity">
    <reaction evidence="4">
        <text>6-methylsalicylate + H(+) = 3-methylphenol + CO2</text>
        <dbReference type="Rhea" id="RHEA:23112"/>
        <dbReference type="ChEBI" id="CHEBI:15378"/>
        <dbReference type="ChEBI" id="CHEBI:16526"/>
        <dbReference type="ChEBI" id="CHEBI:17231"/>
        <dbReference type="ChEBI" id="CHEBI:36658"/>
        <dbReference type="EC" id="4.1.1.52"/>
    </reaction>
    <physiologicalReaction direction="left-to-right" evidence="4">
        <dbReference type="Rhea" id="RHEA:23113"/>
    </physiologicalReaction>
</comment>
<dbReference type="PANTHER" id="PTHR21240">
    <property type="entry name" value="2-AMINO-3-CARBOXYLMUCONATE-6-SEMIALDEHYDE DECARBOXYLASE"/>
    <property type="match status" value="1"/>
</dbReference>
<name>A0ABV3D981_9ACTN</name>
<dbReference type="EMBL" id="JBEZFP010000003">
    <property type="protein sequence ID" value="MEU8132298.1"/>
    <property type="molecule type" value="Genomic_DNA"/>
</dbReference>
<evidence type="ECO:0000259" key="6">
    <source>
        <dbReference type="Pfam" id="PF04909"/>
    </source>
</evidence>
<protein>
    <recommendedName>
        <fullName evidence="5">6-methylsalicylate decarboxylase</fullName>
        <ecNumber evidence="5">4.1.1.52</ecNumber>
    </recommendedName>
</protein>
<dbReference type="InterPro" id="IPR032466">
    <property type="entry name" value="Metal_Hydrolase"/>
</dbReference>
<dbReference type="InterPro" id="IPR032465">
    <property type="entry name" value="ACMSD"/>
</dbReference>
<comment type="caution">
    <text evidence="7">The sequence shown here is derived from an EMBL/GenBank/DDBJ whole genome shotgun (WGS) entry which is preliminary data.</text>
</comment>
<keyword evidence="8" id="KW-1185">Reference proteome</keyword>
<keyword evidence="2" id="KW-0862">Zinc</keyword>
<feature type="domain" description="Amidohydrolase-related" evidence="6">
    <location>
        <begin position="9"/>
        <end position="315"/>
    </location>
</feature>
<evidence type="ECO:0000256" key="3">
    <source>
        <dbReference type="ARBA" id="ARBA00023239"/>
    </source>
</evidence>
<evidence type="ECO:0000256" key="2">
    <source>
        <dbReference type="ARBA" id="ARBA00022833"/>
    </source>
</evidence>
<dbReference type="EC" id="4.1.1.52" evidence="5"/>
<evidence type="ECO:0000256" key="4">
    <source>
        <dbReference type="ARBA" id="ARBA00036832"/>
    </source>
</evidence>
<evidence type="ECO:0000313" key="7">
    <source>
        <dbReference type="EMBL" id="MEU8132298.1"/>
    </source>
</evidence>
<dbReference type="PANTHER" id="PTHR21240:SF29">
    <property type="entry name" value="AMIDOHYDROLASE-RELATED DOMAIN-CONTAINING PROTEIN"/>
    <property type="match status" value="1"/>
</dbReference>
<dbReference type="Gene3D" id="3.20.20.140">
    <property type="entry name" value="Metal-dependent hydrolases"/>
    <property type="match status" value="1"/>
</dbReference>
<reference evidence="7 8" key="1">
    <citation type="submission" date="2024-06" db="EMBL/GenBank/DDBJ databases">
        <title>The Natural Products Discovery Center: Release of the First 8490 Sequenced Strains for Exploring Actinobacteria Biosynthetic Diversity.</title>
        <authorList>
            <person name="Kalkreuter E."/>
            <person name="Kautsar S.A."/>
            <person name="Yang D."/>
            <person name="Bader C.D."/>
            <person name="Teijaro C.N."/>
            <person name="Fluegel L."/>
            <person name="Davis C.M."/>
            <person name="Simpson J.R."/>
            <person name="Lauterbach L."/>
            <person name="Steele A.D."/>
            <person name="Gui C."/>
            <person name="Meng S."/>
            <person name="Li G."/>
            <person name="Viehrig K."/>
            <person name="Ye F."/>
            <person name="Su P."/>
            <person name="Kiefer A.F."/>
            <person name="Nichols A."/>
            <person name="Cepeda A.J."/>
            <person name="Yan W."/>
            <person name="Fan B."/>
            <person name="Jiang Y."/>
            <person name="Adhikari A."/>
            <person name="Zheng C.-J."/>
            <person name="Schuster L."/>
            <person name="Cowan T.M."/>
            <person name="Smanski M.J."/>
            <person name="Chevrette M.G."/>
            <person name="De Carvalho L.P.S."/>
            <person name="Shen B."/>
        </authorList>
    </citation>
    <scope>NUCLEOTIDE SEQUENCE [LARGE SCALE GENOMIC DNA]</scope>
    <source>
        <strain evidence="7 8">NPDC048946</strain>
    </source>
</reference>
<dbReference type="InterPro" id="IPR006680">
    <property type="entry name" value="Amidohydro-rel"/>
</dbReference>
<sequence>MTARPDQLIDVHTHFVTSEYREAAVAAGHGLPDGMPGWPSWDATAHLELMDRCGIGRAVLSISSPGTHFGDDKAARALSRAVNEAGRGVVLAHPDRFGHFAALPLPDVDGAIAEARYALDVLGSDGVAVLSNAAGRYLGDSDLAPLWRELDERGATVFVHPTSPICHEAVSLGRPRPMLEFLFDATRTAADLALAGVVDRHPGIRWILTHGGGALPLLADRVELFQLAFGGALEGAGVVDQLRRVWFDMAGTPFPNQVPALVRAFGSERVLYGSDFCWTPAFAAQAQADSLAAAEQPDGDTWRALTTRNAQTLFPRFA</sequence>
<dbReference type="SUPFAM" id="SSF51556">
    <property type="entry name" value="Metallo-dependent hydrolases"/>
    <property type="match status" value="1"/>
</dbReference>
<dbReference type="RefSeq" id="WP_358347883.1">
    <property type="nucleotide sequence ID" value="NZ_JBEZFP010000003.1"/>
</dbReference>
<keyword evidence="3" id="KW-0456">Lyase</keyword>
<organism evidence="7 8">
    <name type="scientific">Streptodolium elevatio</name>
    <dbReference type="NCBI Taxonomy" id="3157996"/>
    <lineage>
        <taxon>Bacteria</taxon>
        <taxon>Bacillati</taxon>
        <taxon>Actinomycetota</taxon>
        <taxon>Actinomycetes</taxon>
        <taxon>Kitasatosporales</taxon>
        <taxon>Streptomycetaceae</taxon>
        <taxon>Streptodolium</taxon>
    </lineage>
</organism>
<proteinExistence type="predicted"/>
<evidence type="ECO:0000313" key="8">
    <source>
        <dbReference type="Proteomes" id="UP001551482"/>
    </source>
</evidence>